<proteinExistence type="predicted"/>
<dbReference type="InterPro" id="IPR009081">
    <property type="entry name" value="PP-bd_ACP"/>
</dbReference>
<name>A0ABW7U4N6_9ACTN</name>
<dbReference type="SUPFAM" id="SSF47336">
    <property type="entry name" value="ACP-like"/>
    <property type="match status" value="1"/>
</dbReference>
<dbReference type="Proteomes" id="UP001611339">
    <property type="component" value="Unassembled WGS sequence"/>
</dbReference>
<evidence type="ECO:0000259" key="1">
    <source>
        <dbReference type="PROSITE" id="PS50075"/>
    </source>
</evidence>
<feature type="domain" description="Carrier" evidence="1">
    <location>
        <begin position="1"/>
        <end position="78"/>
    </location>
</feature>
<accession>A0ABW7U4N6</accession>
<protein>
    <submittedName>
        <fullName evidence="2">Acyl carrier protein</fullName>
    </submittedName>
</protein>
<dbReference type="PROSITE" id="PS50075">
    <property type="entry name" value="CARRIER"/>
    <property type="match status" value="1"/>
</dbReference>
<dbReference type="EMBL" id="JBIRUI010000005">
    <property type="protein sequence ID" value="MFI1714587.1"/>
    <property type="molecule type" value="Genomic_DNA"/>
</dbReference>
<comment type="caution">
    <text evidence="2">The sequence shown here is derived from an EMBL/GenBank/DDBJ whole genome shotgun (WGS) entry which is preliminary data.</text>
</comment>
<dbReference type="Gene3D" id="1.10.1200.10">
    <property type="entry name" value="ACP-like"/>
    <property type="match status" value="1"/>
</dbReference>
<sequence length="85" mass="8878">MNPTAIEETVREHWALVLETSADDITDDSDFFADGGDSLLAAELVASLSDAVKADVDIADLFLDASFAGLVRATADARAQALAGH</sequence>
<evidence type="ECO:0000313" key="2">
    <source>
        <dbReference type="EMBL" id="MFI1714587.1"/>
    </source>
</evidence>
<evidence type="ECO:0000313" key="3">
    <source>
        <dbReference type="Proteomes" id="UP001611339"/>
    </source>
</evidence>
<dbReference type="Pfam" id="PF00550">
    <property type="entry name" value="PP-binding"/>
    <property type="match status" value="1"/>
</dbReference>
<dbReference type="PANTHER" id="PTHR45527">
    <property type="entry name" value="NONRIBOSOMAL PEPTIDE SYNTHETASE"/>
    <property type="match status" value="1"/>
</dbReference>
<organism evidence="2 3">
    <name type="scientific">Streptomyces litmocidini</name>
    <dbReference type="NCBI Taxonomy" id="67318"/>
    <lineage>
        <taxon>Bacteria</taxon>
        <taxon>Bacillati</taxon>
        <taxon>Actinomycetota</taxon>
        <taxon>Actinomycetes</taxon>
        <taxon>Kitasatosporales</taxon>
        <taxon>Streptomycetaceae</taxon>
        <taxon>Streptomyces</taxon>
    </lineage>
</organism>
<reference evidence="2 3" key="1">
    <citation type="submission" date="2024-10" db="EMBL/GenBank/DDBJ databases">
        <title>The Natural Products Discovery Center: Release of the First 8490 Sequenced Strains for Exploring Actinobacteria Biosynthetic Diversity.</title>
        <authorList>
            <person name="Kalkreuter E."/>
            <person name="Kautsar S.A."/>
            <person name="Yang D."/>
            <person name="Bader C.D."/>
            <person name="Teijaro C.N."/>
            <person name="Fluegel L."/>
            <person name="Davis C.M."/>
            <person name="Simpson J.R."/>
            <person name="Lauterbach L."/>
            <person name="Steele A.D."/>
            <person name="Gui C."/>
            <person name="Meng S."/>
            <person name="Li G."/>
            <person name="Viehrig K."/>
            <person name="Ye F."/>
            <person name="Su P."/>
            <person name="Kiefer A.F."/>
            <person name="Nichols A."/>
            <person name="Cepeda A.J."/>
            <person name="Yan W."/>
            <person name="Fan B."/>
            <person name="Jiang Y."/>
            <person name="Adhikari A."/>
            <person name="Zheng C.-J."/>
            <person name="Schuster L."/>
            <person name="Cowan T.M."/>
            <person name="Smanski M.J."/>
            <person name="Chevrette M.G."/>
            <person name="De Carvalho L.P.S."/>
            <person name="Shen B."/>
        </authorList>
    </citation>
    <scope>NUCLEOTIDE SEQUENCE [LARGE SCALE GENOMIC DNA]</scope>
    <source>
        <strain evidence="2 3">NPDC020602</strain>
    </source>
</reference>
<dbReference type="PANTHER" id="PTHR45527:SF1">
    <property type="entry name" value="FATTY ACID SYNTHASE"/>
    <property type="match status" value="1"/>
</dbReference>
<dbReference type="RefSeq" id="WP_123456538.1">
    <property type="nucleotide sequence ID" value="NZ_JBEYXG010000008.1"/>
</dbReference>
<gene>
    <name evidence="2" type="ORF">ACH407_13570</name>
</gene>
<dbReference type="InterPro" id="IPR036736">
    <property type="entry name" value="ACP-like_sf"/>
</dbReference>
<keyword evidence="3" id="KW-1185">Reference proteome</keyword>